<feature type="chain" id="PRO_5019476772" description="Glycoside hydrolase 131 catalytic N-terminal domain-containing protein" evidence="1">
    <location>
        <begin position="21"/>
        <end position="282"/>
    </location>
</feature>
<sequence>MPRFGFFSLAALAFTSTAFSQQCRLQFDARVAPDSKPRDFDVKTSIFETDEVIGEGLKFSQVLRMPKVDPSLFDVKTIPIGVSISDKSIFNNQIGFRRCELLSEAVTGDDPSSEGIKTIHFSVQIDSTKKIDLGHEYQLAFMEDNDFSTNQWVLKTGTIAGLQQDPHDLVLMGNVKDGEILFTTPFTEGEFHNFALTLDFDDNHISVYYSKGSSPLQNVLTRTPNDLTGRGKFHFGMLKKGISGGKGDITKNAFQPSNIDEGIILGGIFQEDSIDGCVSTSP</sequence>
<dbReference type="EMBL" id="MCBQ01008136">
    <property type="protein sequence ID" value="RKF76059.1"/>
    <property type="molecule type" value="Genomic_DNA"/>
</dbReference>
<evidence type="ECO:0000256" key="1">
    <source>
        <dbReference type="SAM" id="SignalP"/>
    </source>
</evidence>
<evidence type="ECO:0000259" key="2">
    <source>
        <dbReference type="Pfam" id="PF18271"/>
    </source>
</evidence>
<keyword evidence="4" id="KW-1185">Reference proteome</keyword>
<dbReference type="PANTHER" id="PTHR34612:SF2">
    <property type="entry name" value="GLYCOSIDE HYDROLASE 131 CATALYTIC N-TERMINAL DOMAIN-CONTAINING PROTEIN"/>
    <property type="match status" value="1"/>
</dbReference>
<evidence type="ECO:0000313" key="4">
    <source>
        <dbReference type="Proteomes" id="UP000283383"/>
    </source>
</evidence>
<organism evidence="3 4">
    <name type="scientific">Golovinomyces cichoracearum</name>
    <dbReference type="NCBI Taxonomy" id="62708"/>
    <lineage>
        <taxon>Eukaryota</taxon>
        <taxon>Fungi</taxon>
        <taxon>Dikarya</taxon>
        <taxon>Ascomycota</taxon>
        <taxon>Pezizomycotina</taxon>
        <taxon>Leotiomycetes</taxon>
        <taxon>Erysiphales</taxon>
        <taxon>Erysiphaceae</taxon>
        <taxon>Golovinomyces</taxon>
    </lineage>
</organism>
<feature type="domain" description="Glycoside hydrolase 131 catalytic N-terminal" evidence="2">
    <location>
        <begin position="26"/>
        <end position="276"/>
    </location>
</feature>
<proteinExistence type="predicted"/>
<protein>
    <recommendedName>
        <fullName evidence="2">Glycoside hydrolase 131 catalytic N-terminal domain-containing protein</fullName>
    </recommendedName>
</protein>
<dbReference type="PANTHER" id="PTHR34612">
    <property type="entry name" value="GH131_N DOMAIN-CONTAINING PROTEIN"/>
    <property type="match status" value="1"/>
</dbReference>
<reference evidence="3 4" key="1">
    <citation type="journal article" date="2018" name="BMC Genomics">
        <title>Comparative genome analyses reveal sequence features reflecting distinct modes of host-adaptation between dicot and monocot powdery mildew.</title>
        <authorList>
            <person name="Wu Y."/>
            <person name="Ma X."/>
            <person name="Pan Z."/>
            <person name="Kale S.D."/>
            <person name="Song Y."/>
            <person name="King H."/>
            <person name="Zhang Q."/>
            <person name="Presley C."/>
            <person name="Deng X."/>
            <person name="Wei C.I."/>
            <person name="Xiao S."/>
        </authorList>
    </citation>
    <scope>NUCLEOTIDE SEQUENCE [LARGE SCALE GENOMIC DNA]</scope>
    <source>
        <strain evidence="3">UMSG3</strain>
    </source>
</reference>
<comment type="caution">
    <text evidence="3">The sequence shown here is derived from an EMBL/GenBank/DDBJ whole genome shotgun (WGS) entry which is preliminary data.</text>
</comment>
<dbReference type="Pfam" id="PF18271">
    <property type="entry name" value="GH131_N"/>
    <property type="match status" value="1"/>
</dbReference>
<dbReference type="InterPro" id="IPR041524">
    <property type="entry name" value="GH131_N"/>
</dbReference>
<evidence type="ECO:0000313" key="3">
    <source>
        <dbReference type="EMBL" id="RKF76059.1"/>
    </source>
</evidence>
<accession>A0A420INC1</accession>
<dbReference type="Proteomes" id="UP000283383">
    <property type="component" value="Unassembled WGS sequence"/>
</dbReference>
<name>A0A420INC1_9PEZI</name>
<dbReference type="Gene3D" id="2.60.120.1160">
    <property type="match status" value="1"/>
</dbReference>
<feature type="signal peptide" evidence="1">
    <location>
        <begin position="1"/>
        <end position="20"/>
    </location>
</feature>
<gene>
    <name evidence="3" type="ORF">GcM3_081019</name>
</gene>
<keyword evidence="1" id="KW-0732">Signal</keyword>
<dbReference type="AlphaFoldDB" id="A0A420INC1"/>
<dbReference type="STRING" id="62708.A0A420INC1"/>